<organism evidence="1">
    <name type="scientific">Hydatigena taeniaeformis</name>
    <name type="common">Feline tapeworm</name>
    <name type="synonym">Taenia taeniaeformis</name>
    <dbReference type="NCBI Taxonomy" id="6205"/>
    <lineage>
        <taxon>Eukaryota</taxon>
        <taxon>Metazoa</taxon>
        <taxon>Spiralia</taxon>
        <taxon>Lophotrochozoa</taxon>
        <taxon>Platyhelminthes</taxon>
        <taxon>Cestoda</taxon>
        <taxon>Eucestoda</taxon>
        <taxon>Cyclophyllidea</taxon>
        <taxon>Taeniidae</taxon>
        <taxon>Hydatigera</taxon>
    </lineage>
</organism>
<protein>
    <submittedName>
        <fullName evidence="1">TMEM132 domain-containing protein</fullName>
    </submittedName>
</protein>
<proteinExistence type="predicted"/>
<dbReference type="STRING" id="6205.A0A0R3WWT7"/>
<dbReference type="AlphaFoldDB" id="A0A0R3WWT7"/>
<evidence type="ECO:0000313" key="1">
    <source>
        <dbReference type="WBParaSite" id="TTAC_0000522701-mRNA-1"/>
    </source>
</evidence>
<reference evidence="1" key="1">
    <citation type="submission" date="2017-02" db="UniProtKB">
        <authorList>
            <consortium name="WormBaseParasite"/>
        </authorList>
    </citation>
    <scope>IDENTIFICATION</scope>
</reference>
<dbReference type="WBParaSite" id="TTAC_0000522701-mRNA-1">
    <property type="protein sequence ID" value="TTAC_0000522701-mRNA-1"/>
    <property type="gene ID" value="TTAC_0000522701"/>
</dbReference>
<name>A0A0R3WWT7_HYDTA</name>
<accession>A0A0R3WWT7</accession>
<sequence length="203" mass="21823">LPNTSAQHLFTQRTTGHFPLTPVACVLLETQKSKKLHSALLYLDPILGVPLNPRTLEPATKAEEAIVHLPSRVKVAALVPTTASGMLSTLGGEAEAEAANHVRPLCVVLENLSVMLLPPTLSTINPRILLPAHGLYIFALNTEPATVSGYRVMTVNRNVTAATTNLTAQLLWHMHLSSEDYPQRILQAAVHPPSGESPSLSIT</sequence>